<dbReference type="Proteomes" id="UP000325577">
    <property type="component" value="Linkage Group LG4"/>
</dbReference>
<proteinExistence type="inferred from homology"/>
<feature type="compositionally biased region" description="Polar residues" evidence="2">
    <location>
        <begin position="47"/>
        <end position="57"/>
    </location>
</feature>
<gene>
    <name evidence="3" type="ORF">F0562_009269</name>
</gene>
<dbReference type="GO" id="GO:0008017">
    <property type="term" value="F:microtubule binding"/>
    <property type="evidence" value="ECO:0007669"/>
    <property type="project" value="TreeGrafter"/>
</dbReference>
<evidence type="ECO:0000256" key="2">
    <source>
        <dbReference type="SAM" id="MobiDB-lite"/>
    </source>
</evidence>
<feature type="region of interest" description="Disordered" evidence="2">
    <location>
        <begin position="1"/>
        <end position="124"/>
    </location>
</feature>
<feature type="region of interest" description="Disordered" evidence="2">
    <location>
        <begin position="300"/>
        <end position="358"/>
    </location>
</feature>
<organism evidence="3 4">
    <name type="scientific">Nyssa sinensis</name>
    <dbReference type="NCBI Taxonomy" id="561372"/>
    <lineage>
        <taxon>Eukaryota</taxon>
        <taxon>Viridiplantae</taxon>
        <taxon>Streptophyta</taxon>
        <taxon>Embryophyta</taxon>
        <taxon>Tracheophyta</taxon>
        <taxon>Spermatophyta</taxon>
        <taxon>Magnoliopsida</taxon>
        <taxon>eudicotyledons</taxon>
        <taxon>Gunneridae</taxon>
        <taxon>Pentapetalae</taxon>
        <taxon>asterids</taxon>
        <taxon>Cornales</taxon>
        <taxon>Nyssaceae</taxon>
        <taxon>Nyssa</taxon>
    </lineage>
</organism>
<dbReference type="PANTHER" id="PTHR31807:SF37">
    <property type="entry name" value="HAUS AUGMIN-LIKE COMPLEX SUBUNIT 8"/>
    <property type="match status" value="1"/>
</dbReference>
<evidence type="ECO:0000313" key="4">
    <source>
        <dbReference type="Proteomes" id="UP000325577"/>
    </source>
</evidence>
<dbReference type="GO" id="GO:0005737">
    <property type="term" value="C:cytoplasm"/>
    <property type="evidence" value="ECO:0007669"/>
    <property type="project" value="TreeGrafter"/>
</dbReference>
<dbReference type="AlphaFoldDB" id="A0A5J4ZYD5"/>
<keyword evidence="4" id="KW-1185">Reference proteome</keyword>
<feature type="compositionally biased region" description="Low complexity" evidence="2">
    <location>
        <begin position="316"/>
        <end position="358"/>
    </location>
</feature>
<comment type="similarity">
    <text evidence="1">Belongs to the QWRF family.</text>
</comment>
<dbReference type="GO" id="GO:0051225">
    <property type="term" value="P:spindle assembly"/>
    <property type="evidence" value="ECO:0007669"/>
    <property type="project" value="TreeGrafter"/>
</dbReference>
<evidence type="ECO:0000313" key="3">
    <source>
        <dbReference type="EMBL" id="KAA8522846.1"/>
    </source>
</evidence>
<sequence length="604" mass="66005">MDVRESKQALQKQSAVESLETLRPPLVSADKKNGTTGRSRTKEVSSRYRSSIPSTPSGPRRFPSPNVTRTASASSQLVPKRAISAERKRPYTPPSPKSPSTPVHDTSTEMQLASRKTMGSRLPDALWPSTMRSLSVSFQSDTFSLPISKRGKPVTHALLDRTLKPSSNAAHKQVETPPVSRKPTPERKRSPLKGKNAADQSENSKPVDGLHARLVDQHRWPSRTGGKVSSSASIRSMDLTDKTGKTSTLPHPGNGISSLRRVSIADSTSKPLRKAASDTVRLASFDEIGRVEFEVIKSRSMPTPVSRPASPNKTPVLSSSVSRGVSPSRTRSLNPTPSRGVSPSRIRPSSPSRQSNSSTSVLSFIADIRKGKKGANHIEDAHQLRLLYNRHLQWRYANARADASLYNQKVTSEKTLYNVWRTTSHLWDSVTETRIDLQQLMLKLKLFSVLNEQMAYLDGWALIESDHTSSLSQASEDLQAGTLRLPITGGARADIETVKAAVCSAIDVMQAMGSSICSILSRVEGTNCLVSELADLAVQERAMLDECEALLASTAAMQVEEYSLRTHLIQLKQAWKSGDQSILAIRTPSCVFPDAKLTTLCLSS</sequence>
<evidence type="ECO:0008006" key="5">
    <source>
        <dbReference type="Google" id="ProtNLM"/>
    </source>
</evidence>
<evidence type="ECO:0000256" key="1">
    <source>
        <dbReference type="ARBA" id="ARBA00010016"/>
    </source>
</evidence>
<dbReference type="InterPro" id="IPR007573">
    <property type="entry name" value="QWRF"/>
</dbReference>
<dbReference type="Pfam" id="PF04484">
    <property type="entry name" value="QWRF"/>
    <property type="match status" value="1"/>
</dbReference>
<name>A0A5J4ZYD5_9ASTE</name>
<dbReference type="PANTHER" id="PTHR31807">
    <property type="entry name" value="AUGMIN FAMILY MEMBER"/>
    <property type="match status" value="1"/>
</dbReference>
<protein>
    <recommendedName>
        <fullName evidence="5">AUGMIN subunit 8</fullName>
    </recommendedName>
</protein>
<reference evidence="3 4" key="1">
    <citation type="submission" date="2019-09" db="EMBL/GenBank/DDBJ databases">
        <title>A chromosome-level genome assembly of the Chinese tupelo Nyssa sinensis.</title>
        <authorList>
            <person name="Yang X."/>
            <person name="Kang M."/>
            <person name="Yang Y."/>
            <person name="Xiong H."/>
            <person name="Wang M."/>
            <person name="Zhang Z."/>
            <person name="Wang Z."/>
            <person name="Wu H."/>
            <person name="Ma T."/>
            <person name="Liu J."/>
            <person name="Xi Z."/>
        </authorList>
    </citation>
    <scope>NUCLEOTIDE SEQUENCE [LARGE SCALE GENOMIC DNA]</scope>
    <source>
        <strain evidence="3">J267</strain>
        <tissue evidence="3">Leaf</tissue>
    </source>
</reference>
<dbReference type="EMBL" id="CM018047">
    <property type="protein sequence ID" value="KAA8522846.1"/>
    <property type="molecule type" value="Genomic_DNA"/>
</dbReference>
<feature type="compositionally biased region" description="Basic and acidic residues" evidence="2">
    <location>
        <begin position="208"/>
        <end position="219"/>
    </location>
</feature>
<feature type="region of interest" description="Disordered" evidence="2">
    <location>
        <begin position="162"/>
        <end position="262"/>
    </location>
</feature>
<feature type="compositionally biased region" description="Polar residues" evidence="2">
    <location>
        <begin position="65"/>
        <end position="77"/>
    </location>
</feature>
<accession>A0A5J4ZYD5</accession>
<dbReference type="GO" id="GO:0005880">
    <property type="term" value="C:nuclear microtubule"/>
    <property type="evidence" value="ECO:0007669"/>
    <property type="project" value="TreeGrafter"/>
</dbReference>
<dbReference type="OrthoDB" id="1924320at2759"/>